<keyword evidence="3" id="KW-0808">Transferase</keyword>
<evidence type="ECO:0000313" key="11">
    <source>
        <dbReference type="EMBL" id="EHO41296.1"/>
    </source>
</evidence>
<evidence type="ECO:0000256" key="7">
    <source>
        <dbReference type="PROSITE-ProRule" id="PRU10141"/>
    </source>
</evidence>
<evidence type="ECO:0000256" key="1">
    <source>
        <dbReference type="ARBA" id="ARBA00012513"/>
    </source>
</evidence>
<keyword evidence="2 11" id="KW-0723">Serine/threonine-protein kinase</keyword>
<keyword evidence="12" id="KW-1185">Reference proteome</keyword>
<gene>
    <name evidence="10" type="primary">prkC</name>
    <name evidence="10" type="ORF">Cabys_406</name>
    <name evidence="11" type="ORF">Calab_1678</name>
</gene>
<evidence type="ECO:0000256" key="6">
    <source>
        <dbReference type="ARBA" id="ARBA00022840"/>
    </source>
</evidence>
<dbReference type="FunFam" id="1.10.510.10:FF:000021">
    <property type="entry name" value="Serine/threonine protein kinase"/>
    <property type="match status" value="1"/>
</dbReference>
<dbReference type="PANTHER" id="PTHR43289:SF34">
    <property type="entry name" value="SERINE_THREONINE-PROTEIN KINASE YBDM-RELATED"/>
    <property type="match status" value="1"/>
</dbReference>
<dbReference type="EMBL" id="CP018099">
    <property type="protein sequence ID" value="APF17157.1"/>
    <property type="molecule type" value="Genomic_DNA"/>
</dbReference>
<feature type="domain" description="Protein kinase" evidence="9">
    <location>
        <begin position="11"/>
        <end position="271"/>
    </location>
</feature>
<name>H1XRT6_CALAY</name>
<evidence type="ECO:0000313" key="13">
    <source>
        <dbReference type="Proteomes" id="UP000183868"/>
    </source>
</evidence>
<organism evidence="11 12">
    <name type="scientific">Caldithrix abyssi DSM 13497</name>
    <dbReference type="NCBI Taxonomy" id="880073"/>
    <lineage>
        <taxon>Bacteria</taxon>
        <taxon>Pseudomonadati</taxon>
        <taxon>Calditrichota</taxon>
        <taxon>Calditrichia</taxon>
        <taxon>Calditrichales</taxon>
        <taxon>Calditrichaceae</taxon>
        <taxon>Caldithrix</taxon>
    </lineage>
</organism>
<evidence type="ECO:0000256" key="2">
    <source>
        <dbReference type="ARBA" id="ARBA00022527"/>
    </source>
</evidence>
<dbReference type="PROSITE" id="PS50011">
    <property type="entry name" value="PROTEIN_KINASE_DOM"/>
    <property type="match status" value="1"/>
</dbReference>
<dbReference type="PANTHER" id="PTHR43289">
    <property type="entry name" value="MITOGEN-ACTIVATED PROTEIN KINASE KINASE KINASE 20-RELATED"/>
    <property type="match status" value="1"/>
</dbReference>
<keyword evidence="5 11" id="KW-0418">Kinase</keyword>
<dbReference type="CDD" id="cd14014">
    <property type="entry name" value="STKc_PknB_like"/>
    <property type="match status" value="1"/>
</dbReference>
<dbReference type="OrthoDB" id="9788659at2"/>
<dbReference type="RefSeq" id="WP_006928392.1">
    <property type="nucleotide sequence ID" value="NZ_CM001402.1"/>
</dbReference>
<evidence type="ECO:0000256" key="4">
    <source>
        <dbReference type="ARBA" id="ARBA00022741"/>
    </source>
</evidence>
<dbReference type="Proteomes" id="UP000004671">
    <property type="component" value="Chromosome"/>
</dbReference>
<dbReference type="Proteomes" id="UP000183868">
    <property type="component" value="Chromosome"/>
</dbReference>
<dbReference type="Gene3D" id="3.30.200.20">
    <property type="entry name" value="Phosphorylase Kinase, domain 1"/>
    <property type="match status" value="1"/>
</dbReference>
<evidence type="ECO:0000256" key="3">
    <source>
        <dbReference type="ARBA" id="ARBA00022679"/>
    </source>
</evidence>
<dbReference type="HOGENOM" id="CLU_551731_0_0_0"/>
<keyword evidence="6 7" id="KW-0067">ATP-binding</keyword>
<dbReference type="Pfam" id="PF08308">
    <property type="entry name" value="PEGA"/>
    <property type="match status" value="1"/>
</dbReference>
<protein>
    <recommendedName>
        <fullName evidence="1">non-specific serine/threonine protein kinase</fullName>
        <ecNumber evidence="1">2.7.11.1</ecNumber>
    </recommendedName>
</protein>
<dbReference type="SMART" id="SM00220">
    <property type="entry name" value="S_TKc"/>
    <property type="match status" value="1"/>
</dbReference>
<dbReference type="GO" id="GO:0005524">
    <property type="term" value="F:ATP binding"/>
    <property type="evidence" value="ECO:0007669"/>
    <property type="project" value="UniProtKB-UniRule"/>
</dbReference>
<sequence>MAEHAEYIGAYKIVQKIGEGGMAYIFKAIQPSLRRSVVIKKLKDPNREIIKRFKKEALLSASFHHENLVAIYDFIYSNRNYYLVMEHVDGEDLQTIIEHLAPISANIAMLIALGIARGLEYTHTRNIIHRDIKPSNILLSYDGNVKIIDFGIARDDLSTRLTLTGMIVGTPAYMSPEQANGDALTAQSDLFSLGVLLYEMVTGLKPFDGNNQSEVLNKIVRGKYLAPERINPAIPRKLRRIIKKCLQHSPARRYQSATELINDLERALPWQIRNRRKKILSRFLNQLNKTAPTSTQTIILDFIRHSSRTKWHLARIFIGLLILSTFYFFPGYLSRIHLGALEIKTDPAQYRLVLDDKRHLMKAGSRIQIDNILRGEHRLMLQNLKTYQWFHIFFSVAPGQKTSIALPAFENIGRAELRIFSSPSAATVSLNDSVIGQTPLKIDSLLTGLYRLHLEQNGFKPITRQIEVKPGQRQQLYFVLLPTAASPVKGHSTQ</sequence>
<evidence type="ECO:0000313" key="12">
    <source>
        <dbReference type="Proteomes" id="UP000004671"/>
    </source>
</evidence>
<reference evidence="11 12" key="1">
    <citation type="submission" date="2011-09" db="EMBL/GenBank/DDBJ databases">
        <title>The permanent draft genome of Caldithrix abyssi DSM 13497.</title>
        <authorList>
            <consortium name="US DOE Joint Genome Institute (JGI-PGF)"/>
            <person name="Lucas S."/>
            <person name="Han J."/>
            <person name="Lapidus A."/>
            <person name="Bruce D."/>
            <person name="Goodwin L."/>
            <person name="Pitluck S."/>
            <person name="Peters L."/>
            <person name="Kyrpides N."/>
            <person name="Mavromatis K."/>
            <person name="Ivanova N."/>
            <person name="Mikhailova N."/>
            <person name="Chertkov O."/>
            <person name="Detter J.C."/>
            <person name="Tapia R."/>
            <person name="Han C."/>
            <person name="Land M."/>
            <person name="Hauser L."/>
            <person name="Markowitz V."/>
            <person name="Cheng J.-F."/>
            <person name="Hugenholtz P."/>
            <person name="Woyke T."/>
            <person name="Wu D."/>
            <person name="Spring S."/>
            <person name="Brambilla E."/>
            <person name="Klenk H.-P."/>
            <person name="Eisen J.A."/>
        </authorList>
    </citation>
    <scope>NUCLEOTIDE SEQUENCE [LARGE SCALE GENOMIC DNA]</scope>
    <source>
        <strain evidence="11 12">DSM 13497</strain>
    </source>
</reference>
<dbReference type="InterPro" id="IPR013229">
    <property type="entry name" value="PEGA"/>
</dbReference>
<accession>H1XRT6</accession>
<dbReference type="EMBL" id="CM001402">
    <property type="protein sequence ID" value="EHO41296.1"/>
    <property type="molecule type" value="Genomic_DNA"/>
</dbReference>
<dbReference type="Gene3D" id="1.10.510.10">
    <property type="entry name" value="Transferase(Phosphotransferase) domain 1"/>
    <property type="match status" value="1"/>
</dbReference>
<dbReference type="Pfam" id="PF00069">
    <property type="entry name" value="Pkinase"/>
    <property type="match status" value="1"/>
</dbReference>
<dbReference type="PROSITE" id="PS00107">
    <property type="entry name" value="PROTEIN_KINASE_ATP"/>
    <property type="match status" value="1"/>
</dbReference>
<dbReference type="STRING" id="880073.Cabys_406"/>
<proteinExistence type="predicted"/>
<feature type="transmembrane region" description="Helical" evidence="8">
    <location>
        <begin position="313"/>
        <end position="333"/>
    </location>
</feature>
<keyword evidence="4 7" id="KW-0547">Nucleotide-binding</keyword>
<dbReference type="InterPro" id="IPR017441">
    <property type="entry name" value="Protein_kinase_ATP_BS"/>
</dbReference>
<dbReference type="InterPro" id="IPR000719">
    <property type="entry name" value="Prot_kinase_dom"/>
</dbReference>
<dbReference type="PaxDb" id="880073-Calab_1678"/>
<keyword evidence="8" id="KW-0812">Transmembrane</keyword>
<evidence type="ECO:0000313" key="10">
    <source>
        <dbReference type="EMBL" id="APF17157.1"/>
    </source>
</evidence>
<dbReference type="KEGG" id="caby:Cabys_406"/>
<dbReference type="InParanoid" id="H1XRT6"/>
<dbReference type="SUPFAM" id="SSF56112">
    <property type="entry name" value="Protein kinase-like (PK-like)"/>
    <property type="match status" value="1"/>
</dbReference>
<evidence type="ECO:0000256" key="8">
    <source>
        <dbReference type="SAM" id="Phobius"/>
    </source>
</evidence>
<evidence type="ECO:0000259" key="9">
    <source>
        <dbReference type="PROSITE" id="PS50011"/>
    </source>
</evidence>
<dbReference type="PROSITE" id="PS00108">
    <property type="entry name" value="PROTEIN_KINASE_ST"/>
    <property type="match status" value="1"/>
</dbReference>
<keyword evidence="8" id="KW-0472">Membrane</keyword>
<feature type="binding site" evidence="7">
    <location>
        <position position="41"/>
    </location>
    <ligand>
        <name>ATP</name>
        <dbReference type="ChEBI" id="CHEBI:30616"/>
    </ligand>
</feature>
<dbReference type="eggNOG" id="COG0515">
    <property type="taxonomic scope" value="Bacteria"/>
</dbReference>
<keyword evidence="8" id="KW-1133">Transmembrane helix</keyword>
<reference evidence="10 13" key="2">
    <citation type="submission" date="2016-11" db="EMBL/GenBank/DDBJ databases">
        <title>Genomic analysis of Caldithrix abyssi and proposal of a novel bacterial phylum Caldithrichaeota.</title>
        <authorList>
            <person name="Kublanov I."/>
            <person name="Sigalova O."/>
            <person name="Gavrilov S."/>
            <person name="Lebedinsky A."/>
            <person name="Ivanova N."/>
            <person name="Daum C."/>
            <person name="Reddy T."/>
            <person name="Klenk H.P."/>
            <person name="Goker M."/>
            <person name="Reva O."/>
            <person name="Miroshnichenko M."/>
            <person name="Kyprides N."/>
            <person name="Woyke T."/>
            <person name="Gelfand M."/>
        </authorList>
    </citation>
    <scope>NUCLEOTIDE SEQUENCE [LARGE SCALE GENOMIC DNA]</scope>
    <source>
        <strain evidence="10 13">LF13</strain>
    </source>
</reference>
<evidence type="ECO:0000256" key="5">
    <source>
        <dbReference type="ARBA" id="ARBA00022777"/>
    </source>
</evidence>
<dbReference type="GO" id="GO:0004674">
    <property type="term" value="F:protein serine/threonine kinase activity"/>
    <property type="evidence" value="ECO:0007669"/>
    <property type="project" value="UniProtKB-KW"/>
</dbReference>
<dbReference type="AlphaFoldDB" id="H1XRT6"/>
<dbReference type="EC" id="2.7.11.1" evidence="1"/>
<dbReference type="InterPro" id="IPR011009">
    <property type="entry name" value="Kinase-like_dom_sf"/>
</dbReference>
<dbReference type="InterPro" id="IPR008271">
    <property type="entry name" value="Ser/Thr_kinase_AS"/>
</dbReference>